<dbReference type="GO" id="GO:0016829">
    <property type="term" value="F:lyase activity"/>
    <property type="evidence" value="ECO:0007669"/>
    <property type="project" value="UniProtKB-KW"/>
</dbReference>
<dbReference type="EMBL" id="WIOL01000002">
    <property type="protein sequence ID" value="MQT17049.1"/>
    <property type="molecule type" value="Genomic_DNA"/>
</dbReference>
<dbReference type="InterPro" id="IPR007357">
    <property type="entry name" value="PhrB-like"/>
</dbReference>
<dbReference type="RefSeq" id="WP_152577474.1">
    <property type="nucleotide sequence ID" value="NZ_JAATJI010000001.1"/>
</dbReference>
<evidence type="ECO:0000313" key="1">
    <source>
        <dbReference type="EMBL" id="MQT17049.1"/>
    </source>
</evidence>
<evidence type="ECO:0000313" key="2">
    <source>
        <dbReference type="Proteomes" id="UP000481327"/>
    </source>
</evidence>
<keyword evidence="2" id="KW-1185">Reference proteome</keyword>
<dbReference type="PANTHER" id="PTHR38657">
    <property type="entry name" value="SLR1343 PROTEIN"/>
    <property type="match status" value="1"/>
</dbReference>
<gene>
    <name evidence="1" type="ORF">F3168_07225</name>
</gene>
<sequence>MTCLFVVLGDQLSPGLLAADDPADTVVLMMEVAAEATYVRHHQKKIAFLFSAMRHFAEDLRGAGWTVDYVRLDESDNSGDFDGEVVRAARRHGATRIVTTEGGEWRVLAAQQGWGALTGLPCVVRPDDRFLIARAEFADWAEGRKRLVMEDFYRVMRRRTGLLMNGAEPAGGAWNFDADNRKTPAKGLAYPPVPGFAPDAVTAEVLDLVGARFGNHFGDLLPFAHAVTRAQALDCLADFIDERLPRFGDYQDAMVAGQDHLFHSQLSPLINCGLLLPMEVCAAADAAYRAGDVPINAAEGFIRQILGWREYVRGIHWIAGPDYTARNHLAATRDLPEFYWTGDTGMRCLAEAVGATKRHAHAHHIQRLMVLGNFAMLTGVDPFQVHEWFLAVYDDAYEWVETPNVIGMSQFADGGLMGSKPYAAGGAYINRMSDYCRGCRYNVKLRTGPEACPFNSLYWDFLARHRDRLKGNQRLWRMYDGWDRFDADEQAAIRAQAADFMATL</sequence>
<dbReference type="Proteomes" id="UP000481327">
    <property type="component" value="Unassembled WGS sequence"/>
</dbReference>
<dbReference type="Gene3D" id="3.40.50.620">
    <property type="entry name" value="HUPs"/>
    <property type="match status" value="1"/>
</dbReference>
<reference evidence="1 2" key="1">
    <citation type="submission" date="2019-09" db="EMBL/GenBank/DDBJ databases">
        <title>Polymorphobacter sp. isolated from a lake in China.</title>
        <authorList>
            <person name="Liu Z."/>
        </authorList>
    </citation>
    <scope>NUCLEOTIDE SEQUENCE [LARGE SCALE GENOMIC DNA]</scope>
    <source>
        <strain evidence="1 2">D40P</strain>
    </source>
</reference>
<protein>
    <submittedName>
        <fullName evidence="1">Cryptochrome/photolyase family protein</fullName>
    </submittedName>
</protein>
<dbReference type="InterPro" id="IPR014729">
    <property type="entry name" value="Rossmann-like_a/b/a_fold"/>
</dbReference>
<organism evidence="1 2">
    <name type="scientific">Sandarakinorhabdus fusca</name>
    <dbReference type="NCBI Taxonomy" id="1439888"/>
    <lineage>
        <taxon>Bacteria</taxon>
        <taxon>Pseudomonadati</taxon>
        <taxon>Pseudomonadota</taxon>
        <taxon>Alphaproteobacteria</taxon>
        <taxon>Sphingomonadales</taxon>
        <taxon>Sphingosinicellaceae</taxon>
        <taxon>Sandarakinorhabdus</taxon>
    </lineage>
</organism>
<dbReference type="PANTHER" id="PTHR38657:SF1">
    <property type="entry name" value="SLR1343 PROTEIN"/>
    <property type="match status" value="1"/>
</dbReference>
<accession>A0A7C9GV30</accession>
<dbReference type="Gene3D" id="1.10.579.10">
    <property type="entry name" value="DNA Cyclobutane Dipyrimidine Photolyase, subunit A, domain 3"/>
    <property type="match status" value="1"/>
</dbReference>
<keyword evidence="1" id="KW-0456">Lyase</keyword>
<dbReference type="Pfam" id="PF04244">
    <property type="entry name" value="DPRP"/>
    <property type="match status" value="1"/>
</dbReference>
<dbReference type="OrthoDB" id="5288100at2"/>
<dbReference type="AlphaFoldDB" id="A0A7C9GV30"/>
<comment type="caution">
    <text evidence="1">The sequence shown here is derived from an EMBL/GenBank/DDBJ whole genome shotgun (WGS) entry which is preliminary data.</text>
</comment>
<dbReference type="InterPro" id="IPR036134">
    <property type="entry name" value="Crypto/Photolyase_FAD-like_sf"/>
</dbReference>
<dbReference type="Gene3D" id="1.25.40.80">
    <property type="match status" value="1"/>
</dbReference>
<dbReference type="SUPFAM" id="SSF48173">
    <property type="entry name" value="Cryptochrome/photolyase FAD-binding domain"/>
    <property type="match status" value="1"/>
</dbReference>
<dbReference type="Gene3D" id="1.10.10.1710">
    <property type="entry name" value="Deoxyribodipyrimidine photolyase-related"/>
    <property type="match status" value="1"/>
</dbReference>
<name>A0A7C9GV30_9SPHN</name>
<proteinExistence type="predicted"/>
<dbReference type="InterPro" id="IPR052551">
    <property type="entry name" value="UV-DNA_repair_photolyase"/>
</dbReference>